<gene>
    <name evidence="1" type="ORF">MM415B05266_0014</name>
</gene>
<organism evidence="1">
    <name type="scientific">viral metagenome</name>
    <dbReference type="NCBI Taxonomy" id="1070528"/>
    <lineage>
        <taxon>unclassified sequences</taxon>
        <taxon>metagenomes</taxon>
        <taxon>organismal metagenomes</taxon>
    </lineage>
</organism>
<accession>A0A6M3LQ82</accession>
<dbReference type="AlphaFoldDB" id="A0A6M3LQ82"/>
<proteinExistence type="predicted"/>
<name>A0A6M3LQ82_9ZZZZ</name>
<protein>
    <submittedName>
        <fullName evidence="1">Uncharacterized protein</fullName>
    </submittedName>
</protein>
<sequence length="52" mass="6036">MPKIENLKEVQIFIPPSLANEVKSLLAGQGVNLRDGYRTILEQWVREQKEKK</sequence>
<reference evidence="1" key="1">
    <citation type="submission" date="2020-03" db="EMBL/GenBank/DDBJ databases">
        <title>The deep terrestrial virosphere.</title>
        <authorList>
            <person name="Holmfeldt K."/>
            <person name="Nilsson E."/>
            <person name="Simone D."/>
            <person name="Lopez-Fernandez M."/>
            <person name="Wu X."/>
            <person name="de Brujin I."/>
            <person name="Lundin D."/>
            <person name="Andersson A."/>
            <person name="Bertilsson S."/>
            <person name="Dopson M."/>
        </authorList>
    </citation>
    <scope>NUCLEOTIDE SEQUENCE</scope>
    <source>
        <strain evidence="1">MM415B05266</strain>
    </source>
</reference>
<dbReference type="EMBL" id="MT143330">
    <property type="protein sequence ID" value="QJA95634.1"/>
    <property type="molecule type" value="Genomic_DNA"/>
</dbReference>
<evidence type="ECO:0000313" key="1">
    <source>
        <dbReference type="EMBL" id="QJA95634.1"/>
    </source>
</evidence>